<dbReference type="KEGG" id="hprf:HLPR_27590"/>
<accession>A0AAU9E7E6</accession>
<protein>
    <recommendedName>
        <fullName evidence="4">Type II secretion system protein GspF domain-containing protein</fullName>
    </recommendedName>
</protein>
<proteinExistence type="predicted"/>
<gene>
    <name evidence="2" type="ORF">HLPR_27590</name>
</gene>
<evidence type="ECO:0000313" key="3">
    <source>
        <dbReference type="Proteomes" id="UP001321786"/>
    </source>
</evidence>
<dbReference type="Proteomes" id="UP001321786">
    <property type="component" value="Chromosome"/>
</dbReference>
<feature type="transmembrane region" description="Helical" evidence="1">
    <location>
        <begin position="246"/>
        <end position="267"/>
    </location>
</feature>
<evidence type="ECO:0000313" key="2">
    <source>
        <dbReference type="EMBL" id="BEP30428.1"/>
    </source>
</evidence>
<dbReference type="EMBL" id="AP028654">
    <property type="protein sequence ID" value="BEP30428.1"/>
    <property type="molecule type" value="Genomic_DNA"/>
</dbReference>
<feature type="transmembrane region" description="Helical" evidence="1">
    <location>
        <begin position="6"/>
        <end position="27"/>
    </location>
</feature>
<evidence type="ECO:0000256" key="1">
    <source>
        <dbReference type="SAM" id="Phobius"/>
    </source>
</evidence>
<dbReference type="AlphaFoldDB" id="A0AAU9E7E6"/>
<name>A0AAU9E7E6_9FIRM</name>
<dbReference type="RefSeq" id="WP_338536014.1">
    <property type="nucleotide sequence ID" value="NZ_AP028654.1"/>
</dbReference>
<sequence>MINKINIYIILLNIAIGYLIYVVNKIYFNSYFIYVKKDRIRNQVNSRNFKFTRSKIFNKTKIRLKEAGIYDDKSIIKFILSAYIMPVIIFFLLCRNDIYSIFKALIILIVLISFSEYKLFKLKKTRRLIFQKNAYKIYKFLNNQYSSGVRFDKSITSVFEVINDKDLRLNLMTMGAIYSQTSDMDLALKELSSNYLSHDVETLCLTLKQGIMVGNNIETLINQEKLMFKKYFNYIKMETENQKIKSFFIVFLFSLVVILLIGIPLIIEMSNATSKIFMY</sequence>
<evidence type="ECO:0008006" key="4">
    <source>
        <dbReference type="Google" id="ProtNLM"/>
    </source>
</evidence>
<reference evidence="2 3" key="1">
    <citation type="submission" date="2023-08" db="EMBL/GenBank/DDBJ databases">
        <title>Helicovermis profunda gen. nov., sp. nov., a novel mesophilic, fermentative bacterium within the Bacillota from a deep-sea hydrothermal vent chimney.</title>
        <authorList>
            <person name="Miyazaki U."/>
            <person name="Mizutani D."/>
            <person name="Hashimoto Y."/>
            <person name="Tame A."/>
            <person name="Sawayama S."/>
            <person name="Miyazaki J."/>
            <person name="Takai K."/>
            <person name="Nakagawa S."/>
        </authorList>
    </citation>
    <scope>NUCLEOTIDE SEQUENCE [LARGE SCALE GENOMIC DNA]</scope>
    <source>
        <strain evidence="2 3">S502</strain>
    </source>
</reference>
<keyword evidence="3" id="KW-1185">Reference proteome</keyword>
<organism evidence="2 3">
    <name type="scientific">Helicovermis profundi</name>
    <dbReference type="NCBI Taxonomy" id="3065157"/>
    <lineage>
        <taxon>Bacteria</taxon>
        <taxon>Bacillati</taxon>
        <taxon>Bacillota</taxon>
        <taxon>Clostridia</taxon>
        <taxon>Helicovermis</taxon>
    </lineage>
</organism>
<keyword evidence="1" id="KW-0812">Transmembrane</keyword>
<keyword evidence="1" id="KW-1133">Transmembrane helix</keyword>
<feature type="transmembrane region" description="Helical" evidence="1">
    <location>
        <begin position="75"/>
        <end position="93"/>
    </location>
</feature>
<feature type="transmembrane region" description="Helical" evidence="1">
    <location>
        <begin position="99"/>
        <end position="120"/>
    </location>
</feature>
<keyword evidence="1" id="KW-0472">Membrane</keyword>